<name>A0A5C7H5M9_9ROSI</name>
<dbReference type="AlphaFoldDB" id="A0A5C7H5M9"/>
<accession>A0A5C7H5M9</accession>
<evidence type="ECO:0000313" key="2">
    <source>
        <dbReference type="Proteomes" id="UP000323000"/>
    </source>
</evidence>
<dbReference type="PANTHER" id="PTHR36324:SF1">
    <property type="entry name" value="OS09G0460100 PROTEIN"/>
    <property type="match status" value="1"/>
</dbReference>
<dbReference type="Proteomes" id="UP000323000">
    <property type="component" value="Chromosome 10"/>
</dbReference>
<evidence type="ECO:0000313" key="1">
    <source>
        <dbReference type="EMBL" id="TXG52373.1"/>
    </source>
</evidence>
<organism evidence="1 2">
    <name type="scientific">Acer yangbiense</name>
    <dbReference type="NCBI Taxonomy" id="1000413"/>
    <lineage>
        <taxon>Eukaryota</taxon>
        <taxon>Viridiplantae</taxon>
        <taxon>Streptophyta</taxon>
        <taxon>Embryophyta</taxon>
        <taxon>Tracheophyta</taxon>
        <taxon>Spermatophyta</taxon>
        <taxon>Magnoliopsida</taxon>
        <taxon>eudicotyledons</taxon>
        <taxon>Gunneridae</taxon>
        <taxon>Pentapetalae</taxon>
        <taxon>rosids</taxon>
        <taxon>malvids</taxon>
        <taxon>Sapindales</taxon>
        <taxon>Sapindaceae</taxon>
        <taxon>Hippocastanoideae</taxon>
        <taxon>Acereae</taxon>
        <taxon>Acer</taxon>
    </lineage>
</organism>
<comment type="caution">
    <text evidence="1">The sequence shown here is derived from an EMBL/GenBank/DDBJ whole genome shotgun (WGS) entry which is preliminary data.</text>
</comment>
<proteinExistence type="predicted"/>
<reference evidence="2" key="1">
    <citation type="journal article" date="2019" name="Gigascience">
        <title>De novo genome assembly of the endangered Acer yangbiense, a plant species with extremely small populations endemic to Yunnan Province, China.</title>
        <authorList>
            <person name="Yang J."/>
            <person name="Wariss H.M."/>
            <person name="Tao L."/>
            <person name="Zhang R."/>
            <person name="Yun Q."/>
            <person name="Hollingsworth P."/>
            <person name="Dao Z."/>
            <person name="Luo G."/>
            <person name="Guo H."/>
            <person name="Ma Y."/>
            <person name="Sun W."/>
        </authorList>
    </citation>
    <scope>NUCLEOTIDE SEQUENCE [LARGE SCALE GENOMIC DNA]</scope>
    <source>
        <strain evidence="2">cv. Malutang</strain>
    </source>
</reference>
<dbReference type="OrthoDB" id="1930572at2759"/>
<sequence length="327" mass="36272">MSSGEGSPNWTVFDGVKIVPSTPEALMAEINTAITNLEYARATAHLDSSSSSILKNVISDASVSSRYDAKMADEAYKAGCAALAAGKLDEALHSLNISLSKCPPDKTSAVAKLQSLISLTSQQLHKYEPTSVISISDPVVQSWKILSFFYNMSVFYHEEPPPPHYSKICKLLTAALKDAFSNCHSFNGRRSISISGPEEEYLASDSDDEQEVVVSEIRSRAMEKLRRKPSLIMSDSFSWVCFSCCSSAISKETYHSVKTNFSRCSSLTGLDFQDFRKLDFQDLQRSIIQELCYCQGWPFGLCRKAVLLPPLPKSPSESWSWRKKALE</sequence>
<dbReference type="EMBL" id="VAHF01000010">
    <property type="protein sequence ID" value="TXG52373.1"/>
    <property type="molecule type" value="Genomic_DNA"/>
</dbReference>
<keyword evidence="2" id="KW-1185">Reference proteome</keyword>
<gene>
    <name evidence="1" type="ORF">EZV62_021542</name>
</gene>
<protein>
    <submittedName>
        <fullName evidence="1">Uncharacterized protein</fullName>
    </submittedName>
</protein>
<dbReference type="PANTHER" id="PTHR36324">
    <property type="entry name" value="OS09G0460100 PROTEIN"/>
    <property type="match status" value="1"/>
</dbReference>